<reference evidence="7 8" key="1">
    <citation type="journal article" name="Sci. Rep.">
        <title>Genome-scale phylogenetic analyses confirm Olpidium as the closest living zoosporic fungus to the non-flagellated, terrestrial fungi.</title>
        <authorList>
            <person name="Chang Y."/>
            <person name="Rochon D."/>
            <person name="Sekimoto S."/>
            <person name="Wang Y."/>
            <person name="Chovatia M."/>
            <person name="Sandor L."/>
            <person name="Salamov A."/>
            <person name="Grigoriev I.V."/>
            <person name="Stajich J.E."/>
            <person name="Spatafora J.W."/>
        </authorList>
    </citation>
    <scope>NUCLEOTIDE SEQUENCE [LARGE SCALE GENOMIC DNA]</scope>
    <source>
        <strain evidence="7">S191</strain>
    </source>
</reference>
<dbReference type="GO" id="GO:0008270">
    <property type="term" value="F:zinc ion binding"/>
    <property type="evidence" value="ECO:0007669"/>
    <property type="project" value="UniProtKB-KW"/>
</dbReference>
<keyword evidence="1" id="KW-0479">Metal-binding</keyword>
<keyword evidence="3" id="KW-0862">Zinc</keyword>
<evidence type="ECO:0000256" key="4">
    <source>
        <dbReference type="PROSITE-ProRule" id="PRU00600"/>
    </source>
</evidence>
<dbReference type="OrthoDB" id="21380at2759"/>
<dbReference type="InterPro" id="IPR038545">
    <property type="entry name" value="Znf_DBF_sf"/>
</dbReference>
<organism evidence="7 8">
    <name type="scientific">Olpidium bornovanus</name>
    <dbReference type="NCBI Taxonomy" id="278681"/>
    <lineage>
        <taxon>Eukaryota</taxon>
        <taxon>Fungi</taxon>
        <taxon>Fungi incertae sedis</taxon>
        <taxon>Olpidiomycota</taxon>
        <taxon>Olpidiomycotina</taxon>
        <taxon>Olpidiomycetes</taxon>
        <taxon>Olpidiales</taxon>
        <taxon>Olpidiaceae</taxon>
        <taxon>Olpidium</taxon>
    </lineage>
</organism>
<dbReference type="FunFam" id="6.10.250.3410:FF:000001">
    <property type="entry name" value="Protein DBF4 homolog A"/>
    <property type="match status" value="1"/>
</dbReference>
<dbReference type="EMBL" id="JAEFCI010000222">
    <property type="protein sequence ID" value="KAG5463697.1"/>
    <property type="molecule type" value="Genomic_DNA"/>
</dbReference>
<dbReference type="Pfam" id="PF07535">
    <property type="entry name" value="zf-DBF"/>
    <property type="match status" value="1"/>
</dbReference>
<feature type="region of interest" description="Disordered" evidence="5">
    <location>
        <begin position="46"/>
        <end position="81"/>
    </location>
</feature>
<feature type="domain" description="DBF4-type" evidence="6">
    <location>
        <begin position="575"/>
        <end position="624"/>
    </location>
</feature>
<evidence type="ECO:0000256" key="5">
    <source>
        <dbReference type="SAM" id="MobiDB-lite"/>
    </source>
</evidence>
<evidence type="ECO:0000313" key="7">
    <source>
        <dbReference type="EMBL" id="KAG5463697.1"/>
    </source>
</evidence>
<dbReference type="InterPro" id="IPR006572">
    <property type="entry name" value="Znf_DBF"/>
</dbReference>
<sequence>HVCHCSLSCVRLRKWRPDVGCDEVHDCASPVSSRSGPRVWRNVSAQGNAGAATPAAAAAAPPSPARAHSSSSPPEAPITTGRFNFPRLRRRQSASAAPAAAVFAKPALPAGRPARRAAAGAADRDAPLAAKTPAANVDKALLPQQQQAAPAAAAAAAAVPVPPRPLGDVAPEWYKTYRKAFPSFVFYFHDMDQKNTRIFTRFTLLLGGVSGPEGDRQCLTSGPARWCLPAALPVAPFGKSGYRASQTCRGQRKPTNKITFDSPRRRPAQGRSPVKNSRSDEEKRYATGSPTVPQAGHHGQGGRDENQDLGNREYPFCTLRRLRVAAVLIQYTKVLSALMNPSAFDDSARPSLRITLRDEKILGPSAVYRPMKDFYILSEDATGVYRPIIAREYVPTGKDREPWAHLRPRQKAQCPFSKPGITHESQTEVKTDGSKQKKSGAALDGTAERQLNPRASAAAVPKVNPPRRTAGKDARTVLPLPMAPSADASGIVAVGSGVSTANAVTSVQLAGPGAASKGIQQDKMDQLVGKTVPMFQKPKARLKRASALSKSAVPQGLADDVPDLEAKKPEADVKLPRKAGFCENCYAKFDDMEKHIKSKQHRDFATDSANFGQLAALVETVARVPKKPSPVRHELENVKEGDCNDVRELDTDVAGAEGQIVDEDTEDDVKNLHFSFFPGHGLHRTVQRTRDDAHLGPNRVLPSRRQLLGDPAAGVTNESGMVYLAPSADCRPVRRGRKAASPAALGSGGRLTRVRRAGRKEEDTLGRLPFVSR</sequence>
<feature type="compositionally biased region" description="Basic and acidic residues" evidence="5">
    <location>
        <begin position="425"/>
        <end position="435"/>
    </location>
</feature>
<keyword evidence="8" id="KW-1185">Reference proteome</keyword>
<dbReference type="GO" id="GO:0005634">
    <property type="term" value="C:nucleus"/>
    <property type="evidence" value="ECO:0007669"/>
    <property type="project" value="UniProtKB-ARBA"/>
</dbReference>
<gene>
    <name evidence="7" type="ORF">BJ554DRAFT_5073</name>
</gene>
<dbReference type="Proteomes" id="UP000673691">
    <property type="component" value="Unassembled WGS sequence"/>
</dbReference>
<dbReference type="AlphaFoldDB" id="A0A8H8A2I8"/>
<evidence type="ECO:0000256" key="1">
    <source>
        <dbReference type="ARBA" id="ARBA00022723"/>
    </source>
</evidence>
<feature type="region of interest" description="Disordered" evidence="5">
    <location>
        <begin position="407"/>
        <end position="470"/>
    </location>
</feature>
<feature type="non-terminal residue" evidence="7">
    <location>
        <position position="1"/>
    </location>
</feature>
<dbReference type="InterPro" id="IPR013939">
    <property type="entry name" value="Regulatory_Dfp1/Him1"/>
</dbReference>
<proteinExistence type="predicted"/>
<keyword evidence="2 4" id="KW-0863">Zinc-finger</keyword>
<evidence type="ECO:0000313" key="8">
    <source>
        <dbReference type="Proteomes" id="UP000673691"/>
    </source>
</evidence>
<protein>
    <recommendedName>
        <fullName evidence="6">DBF4-type domain-containing protein</fullName>
    </recommendedName>
</protein>
<feature type="region of interest" description="Disordered" evidence="5">
    <location>
        <begin position="242"/>
        <end position="309"/>
    </location>
</feature>
<evidence type="ECO:0000259" key="6">
    <source>
        <dbReference type="PROSITE" id="PS51265"/>
    </source>
</evidence>
<comment type="caution">
    <text evidence="7">The sequence shown here is derived from an EMBL/GenBank/DDBJ whole genome shotgun (WGS) entry which is preliminary data.</text>
</comment>
<dbReference type="Pfam" id="PF08630">
    <property type="entry name" value="Dfp1_Him1_M"/>
    <property type="match status" value="1"/>
</dbReference>
<name>A0A8H8A2I8_9FUNG</name>
<feature type="region of interest" description="Disordered" evidence="5">
    <location>
        <begin position="734"/>
        <end position="773"/>
    </location>
</feature>
<dbReference type="SMART" id="SM00586">
    <property type="entry name" value="ZnF_DBF"/>
    <property type="match status" value="1"/>
</dbReference>
<evidence type="ECO:0000256" key="3">
    <source>
        <dbReference type="ARBA" id="ARBA00022833"/>
    </source>
</evidence>
<feature type="compositionally biased region" description="Low complexity" evidence="5">
    <location>
        <begin position="49"/>
        <end position="73"/>
    </location>
</feature>
<dbReference type="Gene3D" id="6.10.250.3410">
    <property type="entry name" value="DBF zinc finger"/>
    <property type="match status" value="1"/>
</dbReference>
<evidence type="ECO:0000256" key="2">
    <source>
        <dbReference type="ARBA" id="ARBA00022771"/>
    </source>
</evidence>
<accession>A0A8H8A2I8</accession>
<dbReference type="PROSITE" id="PS51265">
    <property type="entry name" value="ZF_DBF4"/>
    <property type="match status" value="1"/>
</dbReference>
<dbReference type="GO" id="GO:0003676">
    <property type="term" value="F:nucleic acid binding"/>
    <property type="evidence" value="ECO:0007669"/>
    <property type="project" value="InterPro"/>
</dbReference>